<dbReference type="RefSeq" id="WP_186868033.1">
    <property type="nucleotide sequence ID" value="NZ_JACOOL010000001.1"/>
</dbReference>
<dbReference type="InterPro" id="IPR047057">
    <property type="entry name" value="MerR_fam"/>
</dbReference>
<organism evidence="3 4">
    <name type="scientific">Ornithinibacillus hominis</name>
    <dbReference type="NCBI Taxonomy" id="2763055"/>
    <lineage>
        <taxon>Bacteria</taxon>
        <taxon>Bacillati</taxon>
        <taxon>Bacillota</taxon>
        <taxon>Bacilli</taxon>
        <taxon>Bacillales</taxon>
        <taxon>Bacillaceae</taxon>
        <taxon>Ornithinibacillus</taxon>
    </lineage>
</organism>
<protein>
    <submittedName>
        <fullName evidence="3">MerR family transcriptional regulator</fullName>
    </submittedName>
</protein>
<dbReference type="SUPFAM" id="SSF46955">
    <property type="entry name" value="Putative DNA-binding domain"/>
    <property type="match status" value="1"/>
</dbReference>
<dbReference type="GO" id="GO:0003677">
    <property type="term" value="F:DNA binding"/>
    <property type="evidence" value="ECO:0007669"/>
    <property type="project" value="UniProtKB-KW"/>
</dbReference>
<dbReference type="EMBL" id="JACOOL010000001">
    <property type="protein sequence ID" value="MBC5635321.1"/>
    <property type="molecule type" value="Genomic_DNA"/>
</dbReference>
<name>A0A923L2M4_9BACI</name>
<reference evidence="3" key="1">
    <citation type="submission" date="2020-08" db="EMBL/GenBank/DDBJ databases">
        <title>Genome public.</title>
        <authorList>
            <person name="Liu C."/>
            <person name="Sun Q."/>
        </authorList>
    </citation>
    <scope>NUCLEOTIDE SEQUENCE</scope>
    <source>
        <strain evidence="3">BX22</strain>
    </source>
</reference>
<keyword evidence="4" id="KW-1185">Reference proteome</keyword>
<evidence type="ECO:0000256" key="1">
    <source>
        <dbReference type="ARBA" id="ARBA00023125"/>
    </source>
</evidence>
<dbReference type="PANTHER" id="PTHR30204">
    <property type="entry name" value="REDOX-CYCLING DRUG-SENSING TRANSCRIPTIONAL ACTIVATOR SOXR"/>
    <property type="match status" value="1"/>
</dbReference>
<dbReference type="CDD" id="cd01106">
    <property type="entry name" value="HTH_TipAL-Mta"/>
    <property type="match status" value="1"/>
</dbReference>
<evidence type="ECO:0000259" key="2">
    <source>
        <dbReference type="PROSITE" id="PS50937"/>
    </source>
</evidence>
<keyword evidence="1" id="KW-0238">DNA-binding</keyword>
<dbReference type="SMART" id="SM00422">
    <property type="entry name" value="HTH_MERR"/>
    <property type="match status" value="1"/>
</dbReference>
<dbReference type="GO" id="GO:0003700">
    <property type="term" value="F:DNA-binding transcription factor activity"/>
    <property type="evidence" value="ECO:0007669"/>
    <property type="project" value="InterPro"/>
</dbReference>
<dbReference type="InterPro" id="IPR009061">
    <property type="entry name" value="DNA-bd_dom_put_sf"/>
</dbReference>
<dbReference type="Pfam" id="PF13411">
    <property type="entry name" value="MerR_1"/>
    <property type="match status" value="1"/>
</dbReference>
<dbReference type="PRINTS" id="PR00040">
    <property type="entry name" value="HTHMERR"/>
</dbReference>
<accession>A0A923L2M4</accession>
<dbReference type="Proteomes" id="UP000637359">
    <property type="component" value="Unassembled WGS sequence"/>
</dbReference>
<dbReference type="PROSITE" id="PS50937">
    <property type="entry name" value="HTH_MERR_2"/>
    <property type="match status" value="1"/>
</dbReference>
<proteinExistence type="predicted"/>
<evidence type="ECO:0000313" key="4">
    <source>
        <dbReference type="Proteomes" id="UP000637359"/>
    </source>
</evidence>
<comment type="caution">
    <text evidence="3">The sequence shown here is derived from an EMBL/GenBank/DDBJ whole genome shotgun (WGS) entry which is preliminary data.</text>
</comment>
<gene>
    <name evidence="3" type="ORF">H8S33_00650</name>
</gene>
<feature type="domain" description="HTH merR-type" evidence="2">
    <location>
        <begin position="1"/>
        <end position="70"/>
    </location>
</feature>
<sequence>MYTIGTLSKNTGVTRRTLDYYDEIGLVKPSSRTSGGHRLYSEDDVMRLERVLALKYMGFSLDKINAILQSSKLNWQESIQEQLDMVKREQERLKMLEQALQGVLYSIEFEEKISWPIISLIMKFYHQEPEELIQQYNHFMNEEEMRKIIECNETMSEEDIREWMKAVYDIKKHQDIDPHSDLALQLAERWLKQAEKMFDHDEQLLGNLWESLKGLEEGVVFYPMDKGVVEFLQKVSKAHGEMG</sequence>
<dbReference type="InterPro" id="IPR000551">
    <property type="entry name" value="MerR-type_HTH_dom"/>
</dbReference>
<dbReference type="AlphaFoldDB" id="A0A923L2M4"/>
<dbReference type="Gene3D" id="1.10.1660.10">
    <property type="match status" value="1"/>
</dbReference>
<dbReference type="PANTHER" id="PTHR30204:SF96">
    <property type="entry name" value="CHROMOSOME-ANCHORING PROTEIN RACA"/>
    <property type="match status" value="1"/>
</dbReference>
<evidence type="ECO:0000313" key="3">
    <source>
        <dbReference type="EMBL" id="MBC5635321.1"/>
    </source>
</evidence>